<keyword evidence="7" id="KW-1185">Reference proteome</keyword>
<dbReference type="SUPFAM" id="SSF53850">
    <property type="entry name" value="Periplasmic binding protein-like II"/>
    <property type="match status" value="1"/>
</dbReference>
<evidence type="ECO:0000256" key="3">
    <source>
        <dbReference type="ARBA" id="ARBA00023125"/>
    </source>
</evidence>
<dbReference type="GO" id="GO:0003677">
    <property type="term" value="F:DNA binding"/>
    <property type="evidence" value="ECO:0007669"/>
    <property type="project" value="UniProtKB-KW"/>
</dbReference>
<keyword evidence="3" id="KW-0238">DNA-binding</keyword>
<evidence type="ECO:0000313" key="7">
    <source>
        <dbReference type="Proteomes" id="UP000265801"/>
    </source>
</evidence>
<dbReference type="SUPFAM" id="SSF46785">
    <property type="entry name" value="Winged helix' DNA-binding domain"/>
    <property type="match status" value="1"/>
</dbReference>
<dbReference type="InterPro" id="IPR000847">
    <property type="entry name" value="LysR_HTH_N"/>
</dbReference>
<dbReference type="InterPro" id="IPR036388">
    <property type="entry name" value="WH-like_DNA-bd_sf"/>
</dbReference>
<protein>
    <submittedName>
        <fullName evidence="6">LysR family transcriptional regulator</fullName>
    </submittedName>
</protein>
<gene>
    <name evidence="6" type="ORF">D3H55_20025</name>
</gene>
<dbReference type="PRINTS" id="PR00039">
    <property type="entry name" value="HTHLYSR"/>
</dbReference>
<dbReference type="AlphaFoldDB" id="A0A3A1QPL7"/>
<dbReference type="Pfam" id="PF03466">
    <property type="entry name" value="LysR_substrate"/>
    <property type="match status" value="1"/>
</dbReference>
<dbReference type="RefSeq" id="WP_119549080.1">
    <property type="nucleotide sequence ID" value="NZ_QXIR01000037.1"/>
</dbReference>
<comment type="caution">
    <text evidence="6">The sequence shown here is derived from an EMBL/GenBank/DDBJ whole genome shotgun (WGS) entry which is preliminary data.</text>
</comment>
<dbReference type="InterPro" id="IPR005119">
    <property type="entry name" value="LysR_subst-bd"/>
</dbReference>
<accession>A0A3A1QPL7</accession>
<organism evidence="6 7">
    <name type="scientific">Bacillus salacetis</name>
    <dbReference type="NCBI Taxonomy" id="2315464"/>
    <lineage>
        <taxon>Bacteria</taxon>
        <taxon>Bacillati</taxon>
        <taxon>Bacillota</taxon>
        <taxon>Bacilli</taxon>
        <taxon>Bacillales</taxon>
        <taxon>Bacillaceae</taxon>
        <taxon>Bacillus</taxon>
    </lineage>
</organism>
<dbReference type="FunFam" id="1.10.10.10:FF:000001">
    <property type="entry name" value="LysR family transcriptional regulator"/>
    <property type="match status" value="1"/>
</dbReference>
<dbReference type="Pfam" id="PF00126">
    <property type="entry name" value="HTH_1"/>
    <property type="match status" value="1"/>
</dbReference>
<dbReference type="InterPro" id="IPR036390">
    <property type="entry name" value="WH_DNA-bd_sf"/>
</dbReference>
<proteinExistence type="inferred from homology"/>
<keyword evidence="4" id="KW-0804">Transcription</keyword>
<dbReference type="OrthoDB" id="9803735at2"/>
<dbReference type="Gene3D" id="1.10.10.10">
    <property type="entry name" value="Winged helix-like DNA-binding domain superfamily/Winged helix DNA-binding domain"/>
    <property type="match status" value="1"/>
</dbReference>
<sequence>MNIDQLEHLIEVANTGSLTKAAENLHVSLSAISQSISKLERELGIQLFIRNRNGASPTFEGKRIIEKASEAMVKVNELKEEANRYSETLSGELKIGIIPSPTNFLIDIVSEFKSDYPAVKIEIYEKGPMEILDDIHHHRLDMGLILTSQSLLEDDHSLRSETLLEGKMVAGVHKHSSLAKLKMISPEDLISNTLVLYNDDYIKKFTEDILSGFGEIDIMFTSNNLDAIKRAVQKGLAVTIGLDYSFNSHQPFQNGDIVSVPISGIRDERVYFTLVRKEGRIPTLTVKEFMKRIKRKF</sequence>
<dbReference type="PANTHER" id="PTHR30419">
    <property type="entry name" value="HTH-TYPE TRANSCRIPTIONAL REGULATOR YBHD"/>
    <property type="match status" value="1"/>
</dbReference>
<dbReference type="InterPro" id="IPR050950">
    <property type="entry name" value="HTH-type_LysR_regulators"/>
</dbReference>
<evidence type="ECO:0000259" key="5">
    <source>
        <dbReference type="PROSITE" id="PS50931"/>
    </source>
</evidence>
<evidence type="ECO:0000256" key="1">
    <source>
        <dbReference type="ARBA" id="ARBA00009437"/>
    </source>
</evidence>
<dbReference type="PROSITE" id="PS50931">
    <property type="entry name" value="HTH_LYSR"/>
    <property type="match status" value="1"/>
</dbReference>
<dbReference type="Gene3D" id="3.40.190.290">
    <property type="match status" value="1"/>
</dbReference>
<dbReference type="EMBL" id="QXIR01000037">
    <property type="protein sequence ID" value="RIW29013.1"/>
    <property type="molecule type" value="Genomic_DNA"/>
</dbReference>
<reference evidence="6 7" key="1">
    <citation type="submission" date="2018-09" db="EMBL/GenBank/DDBJ databases">
        <title>Bacillus saliacetes sp. nov., isolated from Thai shrimp paste (Ka-pi).</title>
        <authorList>
            <person name="Daroonpunt R."/>
            <person name="Tanasupawat S."/>
            <person name="Yiamsombut S."/>
        </authorList>
    </citation>
    <scope>NUCLEOTIDE SEQUENCE [LARGE SCALE GENOMIC DNA]</scope>
    <source>
        <strain evidence="6 7">SKP7-4</strain>
    </source>
</reference>
<evidence type="ECO:0000313" key="6">
    <source>
        <dbReference type="EMBL" id="RIW29013.1"/>
    </source>
</evidence>
<feature type="domain" description="HTH lysR-type" evidence="5">
    <location>
        <begin position="1"/>
        <end position="58"/>
    </location>
</feature>
<dbReference type="CDD" id="cd05466">
    <property type="entry name" value="PBP2_LTTR_substrate"/>
    <property type="match status" value="1"/>
</dbReference>
<evidence type="ECO:0000256" key="4">
    <source>
        <dbReference type="ARBA" id="ARBA00023163"/>
    </source>
</evidence>
<keyword evidence="2" id="KW-0805">Transcription regulation</keyword>
<dbReference type="GO" id="GO:0003700">
    <property type="term" value="F:DNA-binding transcription factor activity"/>
    <property type="evidence" value="ECO:0007669"/>
    <property type="project" value="InterPro"/>
</dbReference>
<dbReference type="GO" id="GO:0005829">
    <property type="term" value="C:cytosol"/>
    <property type="evidence" value="ECO:0007669"/>
    <property type="project" value="TreeGrafter"/>
</dbReference>
<evidence type="ECO:0000256" key="2">
    <source>
        <dbReference type="ARBA" id="ARBA00023015"/>
    </source>
</evidence>
<dbReference type="Proteomes" id="UP000265801">
    <property type="component" value="Unassembled WGS sequence"/>
</dbReference>
<comment type="similarity">
    <text evidence="1">Belongs to the LysR transcriptional regulatory family.</text>
</comment>
<name>A0A3A1QPL7_9BACI</name>